<dbReference type="Proteomes" id="UP000692954">
    <property type="component" value="Unassembled WGS sequence"/>
</dbReference>
<keyword evidence="2" id="KW-1185">Reference proteome</keyword>
<organism evidence="1 2">
    <name type="scientific">Paramecium sonneborni</name>
    <dbReference type="NCBI Taxonomy" id="65129"/>
    <lineage>
        <taxon>Eukaryota</taxon>
        <taxon>Sar</taxon>
        <taxon>Alveolata</taxon>
        <taxon>Ciliophora</taxon>
        <taxon>Intramacronucleata</taxon>
        <taxon>Oligohymenophorea</taxon>
        <taxon>Peniculida</taxon>
        <taxon>Parameciidae</taxon>
        <taxon>Paramecium</taxon>
    </lineage>
</organism>
<protein>
    <submittedName>
        <fullName evidence="1">Uncharacterized protein</fullName>
    </submittedName>
</protein>
<evidence type="ECO:0000313" key="2">
    <source>
        <dbReference type="Proteomes" id="UP000692954"/>
    </source>
</evidence>
<accession>A0A8S1R1D6</accession>
<dbReference type="EMBL" id="CAJJDN010000135">
    <property type="protein sequence ID" value="CAD8121866.1"/>
    <property type="molecule type" value="Genomic_DNA"/>
</dbReference>
<sequence length="77" mass="9259">MENGQNYLKNLRVNKRIIFSTVPNSYKQGDIKMEKVGIWSYEFREASDMQFFSYRKGEQNQNGVFNQNVWIQFQNLL</sequence>
<evidence type="ECO:0000313" key="1">
    <source>
        <dbReference type="EMBL" id="CAD8121866.1"/>
    </source>
</evidence>
<name>A0A8S1R1D6_9CILI</name>
<gene>
    <name evidence="1" type="ORF">PSON_ATCC_30995.1.T1350005</name>
</gene>
<dbReference type="AlphaFoldDB" id="A0A8S1R1D6"/>
<reference evidence="1" key="1">
    <citation type="submission" date="2021-01" db="EMBL/GenBank/DDBJ databases">
        <authorList>
            <consortium name="Genoscope - CEA"/>
            <person name="William W."/>
        </authorList>
    </citation>
    <scope>NUCLEOTIDE SEQUENCE</scope>
</reference>
<proteinExistence type="predicted"/>
<comment type="caution">
    <text evidence="1">The sequence shown here is derived from an EMBL/GenBank/DDBJ whole genome shotgun (WGS) entry which is preliminary data.</text>
</comment>